<keyword evidence="1" id="KW-0472">Membrane</keyword>
<accession>A0AAD6Z0Q5</accession>
<feature type="transmembrane region" description="Helical" evidence="1">
    <location>
        <begin position="230"/>
        <end position="248"/>
    </location>
</feature>
<dbReference type="PANTHER" id="PTHR40465:SF1">
    <property type="entry name" value="DUF6534 DOMAIN-CONTAINING PROTEIN"/>
    <property type="match status" value="1"/>
</dbReference>
<dbReference type="Proteomes" id="UP001218218">
    <property type="component" value="Unassembled WGS sequence"/>
</dbReference>
<dbReference type="EMBL" id="JARIHO010000110">
    <property type="protein sequence ID" value="KAJ7302900.1"/>
    <property type="molecule type" value="Genomic_DNA"/>
</dbReference>
<feature type="transmembrane region" description="Helical" evidence="1">
    <location>
        <begin position="6"/>
        <end position="26"/>
    </location>
</feature>
<evidence type="ECO:0000259" key="2">
    <source>
        <dbReference type="Pfam" id="PF20152"/>
    </source>
</evidence>
<comment type="caution">
    <text evidence="3">The sequence shown here is derived from an EMBL/GenBank/DDBJ whole genome shotgun (WGS) entry which is preliminary data.</text>
</comment>
<keyword evidence="1" id="KW-1133">Transmembrane helix</keyword>
<name>A0AAD6Z0Q5_9AGAR</name>
<keyword evidence="1" id="KW-0812">Transmembrane</keyword>
<evidence type="ECO:0000313" key="4">
    <source>
        <dbReference type="Proteomes" id="UP001218218"/>
    </source>
</evidence>
<feature type="domain" description="DUF6534" evidence="2">
    <location>
        <begin position="165"/>
        <end position="251"/>
    </location>
</feature>
<reference evidence="3" key="1">
    <citation type="submission" date="2023-03" db="EMBL/GenBank/DDBJ databases">
        <title>Massive genome expansion in bonnet fungi (Mycena s.s.) driven by repeated elements and novel gene families across ecological guilds.</title>
        <authorList>
            <consortium name="Lawrence Berkeley National Laboratory"/>
            <person name="Harder C.B."/>
            <person name="Miyauchi S."/>
            <person name="Viragh M."/>
            <person name="Kuo A."/>
            <person name="Thoen E."/>
            <person name="Andreopoulos B."/>
            <person name="Lu D."/>
            <person name="Skrede I."/>
            <person name="Drula E."/>
            <person name="Henrissat B."/>
            <person name="Morin E."/>
            <person name="Kohler A."/>
            <person name="Barry K."/>
            <person name="LaButti K."/>
            <person name="Morin E."/>
            <person name="Salamov A."/>
            <person name="Lipzen A."/>
            <person name="Mereny Z."/>
            <person name="Hegedus B."/>
            <person name="Baldrian P."/>
            <person name="Stursova M."/>
            <person name="Weitz H."/>
            <person name="Taylor A."/>
            <person name="Grigoriev I.V."/>
            <person name="Nagy L.G."/>
            <person name="Martin F."/>
            <person name="Kauserud H."/>
        </authorList>
    </citation>
    <scope>NUCLEOTIDE SEQUENCE</scope>
    <source>
        <strain evidence="3">CBHHK002</strain>
    </source>
</reference>
<protein>
    <recommendedName>
        <fullName evidence="2">DUF6534 domain-containing protein</fullName>
    </recommendedName>
</protein>
<gene>
    <name evidence="3" type="ORF">DFH08DRAFT_904619</name>
</gene>
<dbReference type="PANTHER" id="PTHR40465">
    <property type="entry name" value="CHROMOSOME 1, WHOLE GENOME SHOTGUN SEQUENCE"/>
    <property type="match status" value="1"/>
</dbReference>
<feature type="transmembrane region" description="Helical" evidence="1">
    <location>
        <begin position="198"/>
        <end position="218"/>
    </location>
</feature>
<sequence length="316" mass="34472">MSLPALDTITGCLLVATWVSSLLYMSEFYQGLYYFRHFKKDDWKLKTLVTVALLVDAVSIVADYSSVYLYTITHAGDLEYLSNIHWPIPLYSFTTGVLGALVQSFLLIRYWRFIRNSLISLVLSLGIIITFGAVFTTSCMTTLYPSFKDRLNMRVPVEVWLVTGAAVDAGIALALLWEFRKASGILTEATGILDRLTAVIIQSGAAAATLAGAAAISYSTVPESNLTGAFSFPLGRVYVITLLANLNIRKSGRSLSTTVASSDPGTALTLTSWNIDDSCGIHVHHTVHPSVQVSLEYPEQPYSAGTFKHNPQSAVI</sequence>
<dbReference type="InterPro" id="IPR045339">
    <property type="entry name" value="DUF6534"/>
</dbReference>
<dbReference type="AlphaFoldDB" id="A0AAD6Z0Q5"/>
<feature type="transmembrane region" description="Helical" evidence="1">
    <location>
        <begin position="90"/>
        <end position="111"/>
    </location>
</feature>
<feature type="transmembrane region" description="Helical" evidence="1">
    <location>
        <begin position="47"/>
        <end position="70"/>
    </location>
</feature>
<dbReference type="Pfam" id="PF20152">
    <property type="entry name" value="DUF6534"/>
    <property type="match status" value="1"/>
</dbReference>
<feature type="non-terminal residue" evidence="3">
    <location>
        <position position="1"/>
    </location>
</feature>
<evidence type="ECO:0000256" key="1">
    <source>
        <dbReference type="SAM" id="Phobius"/>
    </source>
</evidence>
<feature type="transmembrane region" description="Helical" evidence="1">
    <location>
        <begin position="118"/>
        <end position="147"/>
    </location>
</feature>
<feature type="transmembrane region" description="Helical" evidence="1">
    <location>
        <begin position="159"/>
        <end position="177"/>
    </location>
</feature>
<evidence type="ECO:0000313" key="3">
    <source>
        <dbReference type="EMBL" id="KAJ7302900.1"/>
    </source>
</evidence>
<proteinExistence type="predicted"/>
<organism evidence="3 4">
    <name type="scientific">Mycena albidolilacea</name>
    <dbReference type="NCBI Taxonomy" id="1033008"/>
    <lineage>
        <taxon>Eukaryota</taxon>
        <taxon>Fungi</taxon>
        <taxon>Dikarya</taxon>
        <taxon>Basidiomycota</taxon>
        <taxon>Agaricomycotina</taxon>
        <taxon>Agaricomycetes</taxon>
        <taxon>Agaricomycetidae</taxon>
        <taxon>Agaricales</taxon>
        <taxon>Marasmiineae</taxon>
        <taxon>Mycenaceae</taxon>
        <taxon>Mycena</taxon>
    </lineage>
</organism>
<keyword evidence="4" id="KW-1185">Reference proteome</keyword>